<dbReference type="Pfam" id="PF00857">
    <property type="entry name" value="Isochorismatase"/>
    <property type="match status" value="1"/>
</dbReference>
<protein>
    <submittedName>
        <fullName evidence="3">Isochorismatase</fullName>
    </submittedName>
</protein>
<keyword evidence="1" id="KW-0378">Hydrolase</keyword>
<dbReference type="PANTHER" id="PTHR43540:SF6">
    <property type="entry name" value="ISOCHORISMATASE-LIKE DOMAIN-CONTAINING PROTEIN"/>
    <property type="match status" value="1"/>
</dbReference>
<organism evidence="3 4">
    <name type="scientific">Pseudomonas fluorescens LMG 5329</name>
    <dbReference type="NCBI Taxonomy" id="1324332"/>
    <lineage>
        <taxon>Bacteria</taxon>
        <taxon>Pseudomonadati</taxon>
        <taxon>Pseudomonadota</taxon>
        <taxon>Gammaproteobacteria</taxon>
        <taxon>Pseudomonadales</taxon>
        <taxon>Pseudomonadaceae</taxon>
        <taxon>Pseudomonas</taxon>
    </lineage>
</organism>
<dbReference type="AlphaFoldDB" id="A0A0A1Z6D7"/>
<dbReference type="GO" id="GO:0016787">
    <property type="term" value="F:hydrolase activity"/>
    <property type="evidence" value="ECO:0007669"/>
    <property type="project" value="UniProtKB-KW"/>
</dbReference>
<evidence type="ECO:0000313" key="4">
    <source>
        <dbReference type="Proteomes" id="UP000030060"/>
    </source>
</evidence>
<dbReference type="InterPro" id="IPR000868">
    <property type="entry name" value="Isochorismatase-like_dom"/>
</dbReference>
<reference evidence="3 4" key="1">
    <citation type="journal article" date="2013" name="Genome Announc.">
        <title>Draft Genome Sequence of Pseudomonas fluorescens LMG 5329, a White Line-Inducing Principle-Producing Bioindicator for the Mushroom Pathogen Pseudomonas tolaasii.</title>
        <authorList>
            <person name="Ghequire M.G."/>
            <person name="Rokni-Zadeh H."/>
            <person name="Zarrineh P."/>
            <person name="De Mot R."/>
        </authorList>
    </citation>
    <scope>NUCLEOTIDE SEQUENCE [LARGE SCALE GENOMIC DNA]</scope>
    <source>
        <strain evidence="3 4">LMG 5329</strain>
    </source>
</reference>
<dbReference type="Proteomes" id="UP000030060">
    <property type="component" value="Unassembled WGS sequence"/>
</dbReference>
<proteinExistence type="predicted"/>
<dbReference type="SUPFAM" id="SSF52499">
    <property type="entry name" value="Isochorismatase-like hydrolases"/>
    <property type="match status" value="1"/>
</dbReference>
<name>A0A0A1Z6D7_PSEFL</name>
<dbReference type="EMBL" id="ASGY01000055">
    <property type="protein sequence ID" value="KGE68606.1"/>
    <property type="molecule type" value="Genomic_DNA"/>
</dbReference>
<feature type="domain" description="Isochorismatase-like" evidence="2">
    <location>
        <begin position="13"/>
        <end position="204"/>
    </location>
</feature>
<dbReference type="PANTHER" id="PTHR43540">
    <property type="entry name" value="PEROXYUREIDOACRYLATE/UREIDOACRYLATE AMIDOHYDROLASE-RELATED"/>
    <property type="match status" value="1"/>
</dbReference>
<comment type="caution">
    <text evidence="3">The sequence shown here is derived from an EMBL/GenBank/DDBJ whole genome shotgun (WGS) entry which is preliminary data.</text>
</comment>
<dbReference type="RefSeq" id="WP_025999931.1">
    <property type="nucleotide sequence ID" value="NZ_ASGY01000055.1"/>
</dbReference>
<dbReference type="InterPro" id="IPR036380">
    <property type="entry name" value="Isochorismatase-like_sf"/>
</dbReference>
<sequence>MGYDIKIFDPIRTAVLVIDMQNDFIAVGAPLETSTGRALIPILNKLVDALRDRGATIIYTAHVHKEDGTDIGRYGEIHPPSGRGEALVEGSLGAEIYPECAPKKGDRLIKKHRYSAFFETELQQILKERWIQNVVVVGVTTENCVHATARDALFRDYRTFVIADCCATRDHPDAGWGALSASQVQQTSLIILKQSTADVCTSEELVKRFCFPTVLPT</sequence>
<evidence type="ECO:0000259" key="2">
    <source>
        <dbReference type="Pfam" id="PF00857"/>
    </source>
</evidence>
<evidence type="ECO:0000256" key="1">
    <source>
        <dbReference type="ARBA" id="ARBA00022801"/>
    </source>
</evidence>
<dbReference type="OrthoDB" id="5294192at2"/>
<gene>
    <name evidence="3" type="ORF">K814_0107205</name>
</gene>
<accession>A0A0A1Z6D7</accession>
<dbReference type="InterPro" id="IPR050272">
    <property type="entry name" value="Isochorismatase-like_hydrls"/>
</dbReference>
<dbReference type="CDD" id="cd00431">
    <property type="entry name" value="cysteine_hydrolases"/>
    <property type="match status" value="1"/>
</dbReference>
<dbReference type="Gene3D" id="3.40.50.850">
    <property type="entry name" value="Isochorismatase-like"/>
    <property type="match status" value="1"/>
</dbReference>
<evidence type="ECO:0000313" key="3">
    <source>
        <dbReference type="EMBL" id="KGE68606.1"/>
    </source>
</evidence>